<feature type="signal peptide" evidence="3">
    <location>
        <begin position="1"/>
        <end position="19"/>
    </location>
</feature>
<proteinExistence type="inferred from homology"/>
<dbReference type="InterPro" id="IPR000073">
    <property type="entry name" value="AB_hydrolase_1"/>
</dbReference>
<evidence type="ECO:0008006" key="8">
    <source>
        <dbReference type="Google" id="ProtNLM"/>
    </source>
</evidence>
<accession>A0ABR1GVD1</accession>
<dbReference type="SUPFAM" id="SSF53474">
    <property type="entry name" value="alpha/beta-Hydrolases"/>
    <property type="match status" value="1"/>
</dbReference>
<evidence type="ECO:0000313" key="6">
    <source>
        <dbReference type="EMBL" id="KAK7409345.1"/>
    </source>
</evidence>
<name>A0ABR1GVD1_9HYPO</name>
<evidence type="ECO:0000256" key="2">
    <source>
        <dbReference type="ARBA" id="ARBA00022801"/>
    </source>
</evidence>
<dbReference type="InterPro" id="IPR029058">
    <property type="entry name" value="AB_hydrolase_fold"/>
</dbReference>
<dbReference type="Pfam" id="PF00561">
    <property type="entry name" value="Abhydrolase_1"/>
    <property type="match status" value="1"/>
</dbReference>
<comment type="similarity">
    <text evidence="1">Belongs to the peptidase S33 family.</text>
</comment>
<evidence type="ECO:0000313" key="7">
    <source>
        <dbReference type="Proteomes" id="UP001498476"/>
    </source>
</evidence>
<organism evidence="6 7">
    <name type="scientific">Neonectria punicea</name>
    <dbReference type="NCBI Taxonomy" id="979145"/>
    <lineage>
        <taxon>Eukaryota</taxon>
        <taxon>Fungi</taxon>
        <taxon>Dikarya</taxon>
        <taxon>Ascomycota</taxon>
        <taxon>Pezizomycotina</taxon>
        <taxon>Sordariomycetes</taxon>
        <taxon>Hypocreomycetidae</taxon>
        <taxon>Hypocreales</taxon>
        <taxon>Nectriaceae</taxon>
        <taxon>Neonectria</taxon>
    </lineage>
</organism>
<evidence type="ECO:0000256" key="3">
    <source>
        <dbReference type="SAM" id="SignalP"/>
    </source>
</evidence>
<sequence length="524" mass="57363">MFSLLPLSHFLFLLSAVLAKRCDQHRTIPNHEIDWKSCSPDFNETGVSCGNLVVPLDYSDPCSIETLELKLLKVDAVRSPSKGSILLNFGGPGARGKPPLAKERELILNLTGGHHDLVTFDPRGTGDTIPFSCYGSDEERASALNASPRLSSNASDVALGRIWADGQLFAETCREAQNETGTFVGTAFVVRDMMRMVDTLDEDGMLRFWGLSYGTILGATAAAMFPKKMDKVILDAVANPLDWYANRDSDLYSDVDKAFSGFCAGCIARPKDCVLAKDNITASELEAKIYALFDDLKRNPIAVPSPSGGIILDYSMARRWMHAVLYFPLLWTNTARILHSLLTRDIQSLDGFQDILSSIFPTNNEAKFGIACSDAFGQTSNISDILPTVYARHNSSRLSGDTGEYMLMTCAQWKLPAKERFNGDFRVKTKNPMLVISTLYDPITPLTSARNVSETFDGSVLLQQDSYGHGAISQASLCTAKAVRAYFVDGKLPSPNTVCGTDAVLFSGSSGWDKVFEKLDADKE</sequence>
<dbReference type="Proteomes" id="UP001498476">
    <property type="component" value="Unassembled WGS sequence"/>
</dbReference>
<dbReference type="EMBL" id="JAZAVJ010000154">
    <property type="protein sequence ID" value="KAK7409345.1"/>
    <property type="molecule type" value="Genomic_DNA"/>
</dbReference>
<protein>
    <recommendedName>
        <fullName evidence="8">Peptidase S33 tripeptidyl aminopeptidase-like C-terminal domain-containing protein</fullName>
    </recommendedName>
</protein>
<dbReference type="PANTHER" id="PTHR43248">
    <property type="entry name" value="2-SUCCINYL-6-HYDROXY-2,4-CYCLOHEXADIENE-1-CARBOXYLATE SYNTHASE"/>
    <property type="match status" value="1"/>
</dbReference>
<comment type="caution">
    <text evidence="6">The sequence shown here is derived from an EMBL/GenBank/DDBJ whole genome shotgun (WGS) entry which is preliminary data.</text>
</comment>
<feature type="domain" description="AB hydrolase-1" evidence="4">
    <location>
        <begin position="89"/>
        <end position="246"/>
    </location>
</feature>
<dbReference type="Gene3D" id="3.40.50.1820">
    <property type="entry name" value="alpha/beta hydrolase"/>
    <property type="match status" value="1"/>
</dbReference>
<evidence type="ECO:0000259" key="4">
    <source>
        <dbReference type="Pfam" id="PF00561"/>
    </source>
</evidence>
<feature type="domain" description="Peptidase S33 tripeptidyl aminopeptidase-like C-terminal" evidence="5">
    <location>
        <begin position="400"/>
        <end position="499"/>
    </location>
</feature>
<dbReference type="Pfam" id="PF08386">
    <property type="entry name" value="Abhydrolase_4"/>
    <property type="match status" value="1"/>
</dbReference>
<keyword evidence="2" id="KW-0378">Hydrolase</keyword>
<dbReference type="InterPro" id="IPR051601">
    <property type="entry name" value="Serine_prot/Carboxylest_S33"/>
</dbReference>
<dbReference type="InterPro" id="IPR013595">
    <property type="entry name" value="Pept_S33_TAP-like_C"/>
</dbReference>
<keyword evidence="7" id="KW-1185">Reference proteome</keyword>
<feature type="chain" id="PRO_5047089167" description="Peptidase S33 tripeptidyl aminopeptidase-like C-terminal domain-containing protein" evidence="3">
    <location>
        <begin position="20"/>
        <end position="524"/>
    </location>
</feature>
<keyword evidence="3" id="KW-0732">Signal</keyword>
<reference evidence="6 7" key="1">
    <citation type="journal article" date="2025" name="Microbiol. Resour. Announc.">
        <title>Draft genome sequences for Neonectria magnoliae and Neonectria punicea, canker pathogens of Liriodendron tulipifera and Acer saccharum in West Virginia.</title>
        <authorList>
            <person name="Petronek H.M."/>
            <person name="Kasson M.T."/>
            <person name="Metheny A.M."/>
            <person name="Stauder C.M."/>
            <person name="Lovett B."/>
            <person name="Lynch S.C."/>
            <person name="Garnas J.R."/>
            <person name="Kasson L.R."/>
            <person name="Stajich J.E."/>
        </authorList>
    </citation>
    <scope>NUCLEOTIDE SEQUENCE [LARGE SCALE GENOMIC DNA]</scope>
    <source>
        <strain evidence="6 7">NRRL 64653</strain>
    </source>
</reference>
<dbReference type="PANTHER" id="PTHR43248:SF25">
    <property type="entry name" value="AB HYDROLASE-1 DOMAIN-CONTAINING PROTEIN-RELATED"/>
    <property type="match status" value="1"/>
</dbReference>
<evidence type="ECO:0000256" key="1">
    <source>
        <dbReference type="ARBA" id="ARBA00010088"/>
    </source>
</evidence>
<evidence type="ECO:0000259" key="5">
    <source>
        <dbReference type="Pfam" id="PF08386"/>
    </source>
</evidence>
<gene>
    <name evidence="6" type="ORF">QQX98_008469</name>
</gene>